<reference evidence="2 3" key="1">
    <citation type="journal article" date="2018" name="Evol. Lett.">
        <title>Horizontal gene cluster transfer increased hallucinogenic mushroom diversity.</title>
        <authorList>
            <person name="Reynolds H.T."/>
            <person name="Vijayakumar V."/>
            <person name="Gluck-Thaler E."/>
            <person name="Korotkin H.B."/>
            <person name="Matheny P.B."/>
            <person name="Slot J.C."/>
        </authorList>
    </citation>
    <scope>NUCLEOTIDE SEQUENCE [LARGE SCALE GENOMIC DNA]</scope>
    <source>
        <strain evidence="2 3">2629</strain>
    </source>
</reference>
<comment type="caution">
    <text evidence="2">The sequence shown here is derived from an EMBL/GenBank/DDBJ whole genome shotgun (WGS) entry which is preliminary data.</text>
</comment>
<sequence length="104" mass="11499">MPRRSPPSSLRLAQGPTPSRDTPKHRLPSLPMPAFQVRAADENIIRANAGQPRRRAEDEVKLAVVNKEPGRLRGPWDHSGSISIRVDVDSLLPPLNRAMVVLRG</sequence>
<proteinExistence type="predicted"/>
<dbReference type="Proteomes" id="UP000284842">
    <property type="component" value="Unassembled WGS sequence"/>
</dbReference>
<name>A0A409VVM0_9AGAR</name>
<evidence type="ECO:0000256" key="1">
    <source>
        <dbReference type="SAM" id="MobiDB-lite"/>
    </source>
</evidence>
<gene>
    <name evidence="2" type="ORF">CVT24_000843</name>
</gene>
<accession>A0A409VVM0</accession>
<dbReference type="InParanoid" id="A0A409VVM0"/>
<dbReference type="AlphaFoldDB" id="A0A409VVM0"/>
<dbReference type="OrthoDB" id="3165590at2759"/>
<evidence type="ECO:0000313" key="2">
    <source>
        <dbReference type="EMBL" id="PPQ70280.1"/>
    </source>
</evidence>
<evidence type="ECO:0000313" key="3">
    <source>
        <dbReference type="Proteomes" id="UP000284842"/>
    </source>
</evidence>
<dbReference type="EMBL" id="NHTK01005959">
    <property type="protein sequence ID" value="PPQ70280.1"/>
    <property type="molecule type" value="Genomic_DNA"/>
</dbReference>
<organism evidence="2 3">
    <name type="scientific">Panaeolus cyanescens</name>
    <dbReference type="NCBI Taxonomy" id="181874"/>
    <lineage>
        <taxon>Eukaryota</taxon>
        <taxon>Fungi</taxon>
        <taxon>Dikarya</taxon>
        <taxon>Basidiomycota</taxon>
        <taxon>Agaricomycotina</taxon>
        <taxon>Agaricomycetes</taxon>
        <taxon>Agaricomycetidae</taxon>
        <taxon>Agaricales</taxon>
        <taxon>Agaricineae</taxon>
        <taxon>Galeropsidaceae</taxon>
        <taxon>Panaeolus</taxon>
    </lineage>
</organism>
<protein>
    <submittedName>
        <fullName evidence="2">Uncharacterized protein</fullName>
    </submittedName>
</protein>
<keyword evidence="3" id="KW-1185">Reference proteome</keyword>
<feature type="region of interest" description="Disordered" evidence="1">
    <location>
        <begin position="1"/>
        <end position="29"/>
    </location>
</feature>